<dbReference type="NCBIfam" id="TIGR02050">
    <property type="entry name" value="gshA_cyan_rel"/>
    <property type="match status" value="1"/>
</dbReference>
<keyword evidence="3 4" id="KW-0067">ATP-binding</keyword>
<dbReference type="Proteomes" id="UP000704611">
    <property type="component" value="Unassembled WGS sequence"/>
</dbReference>
<evidence type="ECO:0000313" key="5">
    <source>
        <dbReference type="EMBL" id="MBV2130143.1"/>
    </source>
</evidence>
<dbReference type="InterPro" id="IPR006336">
    <property type="entry name" value="GCS2"/>
</dbReference>
<evidence type="ECO:0000256" key="2">
    <source>
        <dbReference type="ARBA" id="ARBA00022741"/>
    </source>
</evidence>
<dbReference type="EC" id="6.3.2.2" evidence="4"/>
<evidence type="ECO:0000256" key="4">
    <source>
        <dbReference type="HAMAP-Rule" id="MF_01609"/>
    </source>
</evidence>
<dbReference type="RefSeq" id="WP_217670088.1">
    <property type="nucleotide sequence ID" value="NZ_JAHRID010000006.1"/>
</dbReference>
<evidence type="ECO:0000256" key="3">
    <source>
        <dbReference type="ARBA" id="ARBA00022840"/>
    </source>
</evidence>
<gene>
    <name evidence="5" type="ORF">KQY15_13705</name>
</gene>
<dbReference type="InterPro" id="IPR050141">
    <property type="entry name" value="GCL_type2/YbdK_subfam"/>
</dbReference>
<accession>A0ABS6MMV8</accession>
<keyword evidence="1 4" id="KW-0436">Ligase</keyword>
<proteinExistence type="inferred from homology"/>
<comment type="catalytic activity">
    <reaction evidence="4">
        <text>L-cysteine + L-glutamate + ATP = gamma-L-glutamyl-L-cysteine + ADP + phosphate + H(+)</text>
        <dbReference type="Rhea" id="RHEA:13285"/>
        <dbReference type="ChEBI" id="CHEBI:15378"/>
        <dbReference type="ChEBI" id="CHEBI:29985"/>
        <dbReference type="ChEBI" id="CHEBI:30616"/>
        <dbReference type="ChEBI" id="CHEBI:35235"/>
        <dbReference type="ChEBI" id="CHEBI:43474"/>
        <dbReference type="ChEBI" id="CHEBI:58173"/>
        <dbReference type="ChEBI" id="CHEBI:456216"/>
        <dbReference type="EC" id="6.3.2.2"/>
    </reaction>
</comment>
<reference evidence="5 6" key="1">
    <citation type="submission" date="2021-06" db="EMBL/GenBank/DDBJ databases">
        <title>Rheinheimera indica sp. nov., isolated from deep-sea sediment.</title>
        <authorList>
            <person name="Wang Z."/>
            <person name="Zhang X.-Y."/>
        </authorList>
    </citation>
    <scope>NUCLEOTIDE SEQUENCE [LARGE SCALE GENOMIC DNA]</scope>
    <source>
        <strain evidence="5 6">SM2107</strain>
    </source>
</reference>
<comment type="similarity">
    <text evidence="4">Belongs to the glutamate--cysteine ligase type 2 family. YbdK subfamily.</text>
</comment>
<sequence>MSVQFTFGNEEEFLLLANKQPFVMPLNQLRAEPDCPAGQWSHEAHQGMLEHATPVCFSLQSLHQHILQSRAFLTRVSQSMQLELYCGGTHPSLDWPALQMTRDYQAVIDEYQDTVKALTLFGMHTHIGISDHSLLVQVFNALRPYLAPLLALSANSPFYRGRDTGLCSYRAMQFLLMPRTGTPPLIRSVQAEQARIHELLQRGCFHKAASIWTDARLHPLYNTIEVRICDMQTEPEDAAALAVLTAAIAIWLAQQLAKGQQPDHGDDWLLREDRWQAARRGLAATIQHKDAAEAVTVFWHRMLDKLMPLLQQHQVAHVADTIKAMLQHGGGAAIQRQNMKTSQQPQLALVT</sequence>
<keyword evidence="6" id="KW-1185">Reference proteome</keyword>
<dbReference type="Pfam" id="PF04107">
    <property type="entry name" value="GCS2"/>
    <property type="match status" value="1"/>
</dbReference>
<keyword evidence="2 4" id="KW-0547">Nucleotide-binding</keyword>
<evidence type="ECO:0000313" key="6">
    <source>
        <dbReference type="Proteomes" id="UP000704611"/>
    </source>
</evidence>
<dbReference type="GO" id="GO:0016874">
    <property type="term" value="F:ligase activity"/>
    <property type="evidence" value="ECO:0007669"/>
    <property type="project" value="UniProtKB-KW"/>
</dbReference>
<organism evidence="5 6">
    <name type="scientific">Arsukibacterium indicum</name>
    <dbReference type="NCBI Taxonomy" id="2848612"/>
    <lineage>
        <taxon>Bacteria</taxon>
        <taxon>Pseudomonadati</taxon>
        <taxon>Pseudomonadota</taxon>
        <taxon>Gammaproteobacteria</taxon>
        <taxon>Chromatiales</taxon>
        <taxon>Chromatiaceae</taxon>
        <taxon>Arsukibacterium</taxon>
    </lineage>
</organism>
<evidence type="ECO:0000256" key="1">
    <source>
        <dbReference type="ARBA" id="ARBA00022598"/>
    </source>
</evidence>
<dbReference type="HAMAP" id="MF_01609">
    <property type="entry name" value="Glu_cys_ligase_2"/>
    <property type="match status" value="1"/>
</dbReference>
<dbReference type="PANTHER" id="PTHR36510:SF1">
    <property type="entry name" value="GLUTAMATE--CYSTEINE LIGASE 2-RELATED"/>
    <property type="match status" value="1"/>
</dbReference>
<comment type="function">
    <text evidence="4">ATP-dependent carboxylate-amine ligase which exhibits weak glutamate--cysteine ligase activity.</text>
</comment>
<protein>
    <recommendedName>
        <fullName evidence="4">Putative glutamate--cysteine ligase 2</fullName>
        <ecNumber evidence="4">6.3.2.2</ecNumber>
    </recommendedName>
    <alternativeName>
        <fullName evidence="4">Gamma-glutamylcysteine synthetase 2</fullName>
        <shortName evidence="4">GCS 2</shortName>
        <shortName evidence="4">Gamma-GCS 2</shortName>
    </alternativeName>
</protein>
<name>A0ABS6MMV8_9GAMM</name>
<dbReference type="EMBL" id="JAHRID010000006">
    <property type="protein sequence ID" value="MBV2130143.1"/>
    <property type="molecule type" value="Genomic_DNA"/>
</dbReference>
<dbReference type="PANTHER" id="PTHR36510">
    <property type="entry name" value="GLUTAMATE--CYSTEINE LIGASE 2-RELATED"/>
    <property type="match status" value="1"/>
</dbReference>
<comment type="caution">
    <text evidence="5">The sequence shown here is derived from an EMBL/GenBank/DDBJ whole genome shotgun (WGS) entry which is preliminary data.</text>
</comment>
<dbReference type="InterPro" id="IPR011793">
    <property type="entry name" value="YbdK"/>
</dbReference>